<reference evidence="1" key="1">
    <citation type="submission" date="2014-11" db="EMBL/GenBank/DDBJ databases">
        <authorList>
            <person name="Amaro Gonzalez C."/>
        </authorList>
    </citation>
    <scope>NUCLEOTIDE SEQUENCE</scope>
</reference>
<protein>
    <submittedName>
        <fullName evidence="1">Uncharacterized protein</fullName>
    </submittedName>
</protein>
<evidence type="ECO:0000313" key="1">
    <source>
        <dbReference type="EMBL" id="JAH22496.1"/>
    </source>
</evidence>
<organism evidence="1">
    <name type="scientific">Anguilla anguilla</name>
    <name type="common">European freshwater eel</name>
    <name type="synonym">Muraena anguilla</name>
    <dbReference type="NCBI Taxonomy" id="7936"/>
    <lineage>
        <taxon>Eukaryota</taxon>
        <taxon>Metazoa</taxon>
        <taxon>Chordata</taxon>
        <taxon>Craniata</taxon>
        <taxon>Vertebrata</taxon>
        <taxon>Euteleostomi</taxon>
        <taxon>Actinopterygii</taxon>
        <taxon>Neopterygii</taxon>
        <taxon>Teleostei</taxon>
        <taxon>Anguilliformes</taxon>
        <taxon>Anguillidae</taxon>
        <taxon>Anguilla</taxon>
    </lineage>
</organism>
<proteinExistence type="predicted"/>
<reference evidence="1" key="2">
    <citation type="journal article" date="2015" name="Fish Shellfish Immunol.">
        <title>Early steps in the European eel (Anguilla anguilla)-Vibrio vulnificus interaction in the gills: Role of the RtxA13 toxin.</title>
        <authorList>
            <person name="Callol A."/>
            <person name="Pajuelo D."/>
            <person name="Ebbesson L."/>
            <person name="Teles M."/>
            <person name="MacKenzie S."/>
            <person name="Amaro C."/>
        </authorList>
    </citation>
    <scope>NUCLEOTIDE SEQUENCE</scope>
</reference>
<accession>A0A0E9QZY5</accession>
<name>A0A0E9QZY5_ANGAN</name>
<dbReference type="EMBL" id="GBXM01086081">
    <property type="protein sequence ID" value="JAH22496.1"/>
    <property type="molecule type" value="Transcribed_RNA"/>
</dbReference>
<sequence length="41" mass="4037">MAAIGLAGFLLTCGRRAATRDVGCSGGVPCSHASIFAVDLA</sequence>
<dbReference type="AlphaFoldDB" id="A0A0E9QZY5"/>